<protein>
    <submittedName>
        <fullName evidence="2">YbhB/YbcL family Raf kinase inhibitor-like protein</fullName>
    </submittedName>
</protein>
<dbReference type="InterPro" id="IPR005247">
    <property type="entry name" value="YbhB_YbcL/LppC-like"/>
</dbReference>
<accession>A0A2J0Q6K4</accession>
<evidence type="ECO:0000313" key="2">
    <source>
        <dbReference type="EMBL" id="PJE50485.1"/>
    </source>
</evidence>
<dbReference type="InterPro" id="IPR008914">
    <property type="entry name" value="PEBP"/>
</dbReference>
<dbReference type="Pfam" id="PF01161">
    <property type="entry name" value="PBP"/>
    <property type="match status" value="1"/>
</dbReference>
<sequence length="145" mass="15897">MNITSPSFNNGESVPSTYTCDGGNINPPLQFSEVPKEAKSLALIVDDPDAPVGTWFHWVMWNIKPETTEIRENVPPAEATQGMTSFGKTGYGGPCPPSGQHHYHFKLYALDTELNLSQATDAEALENAMMGHILEQAELVGTYER</sequence>
<dbReference type="AlphaFoldDB" id="A0A2J0Q6K4"/>
<feature type="region of interest" description="Disordered" evidence="1">
    <location>
        <begin position="1"/>
        <end position="21"/>
    </location>
</feature>
<dbReference type="Gene3D" id="3.90.280.10">
    <property type="entry name" value="PEBP-like"/>
    <property type="match status" value="1"/>
</dbReference>
<dbReference type="NCBIfam" id="TIGR00481">
    <property type="entry name" value="YbhB/YbcL family Raf kinase inhibitor-like protein"/>
    <property type="match status" value="1"/>
</dbReference>
<reference evidence="2 3" key="1">
    <citation type="submission" date="2017-09" db="EMBL/GenBank/DDBJ databases">
        <title>Depth-based differentiation of microbial function through sediment-hosted aquifers and enrichment of novel symbionts in the deep terrestrial subsurface.</title>
        <authorList>
            <person name="Probst A.J."/>
            <person name="Ladd B."/>
            <person name="Jarett J.K."/>
            <person name="Geller-Mcgrath D.E."/>
            <person name="Sieber C.M."/>
            <person name="Emerson J.B."/>
            <person name="Anantharaman K."/>
            <person name="Thomas B.C."/>
            <person name="Malmstrom R."/>
            <person name="Stieglmeier M."/>
            <person name="Klingl A."/>
            <person name="Woyke T."/>
            <person name="Ryan C.M."/>
            <person name="Banfield J.F."/>
        </authorList>
    </citation>
    <scope>NUCLEOTIDE SEQUENCE [LARGE SCALE GENOMIC DNA]</scope>
    <source>
        <strain evidence="2">CG10_big_fil_rev_8_21_14_0_10_36_16</strain>
    </source>
</reference>
<evidence type="ECO:0000313" key="3">
    <source>
        <dbReference type="Proteomes" id="UP000228496"/>
    </source>
</evidence>
<dbReference type="PANTHER" id="PTHR30289:SF1">
    <property type="entry name" value="PEBP (PHOSPHATIDYLETHANOLAMINE-BINDING PROTEIN) FAMILY PROTEIN"/>
    <property type="match status" value="1"/>
</dbReference>
<dbReference type="SUPFAM" id="SSF49777">
    <property type="entry name" value="PEBP-like"/>
    <property type="match status" value="1"/>
</dbReference>
<dbReference type="PANTHER" id="PTHR30289">
    <property type="entry name" value="UNCHARACTERIZED PROTEIN YBCL-RELATED"/>
    <property type="match status" value="1"/>
</dbReference>
<organism evidence="2 3">
    <name type="scientific">Candidatus Yanofskybacteria bacterium CG10_big_fil_rev_8_21_14_0_10_36_16</name>
    <dbReference type="NCBI Taxonomy" id="1975096"/>
    <lineage>
        <taxon>Bacteria</taxon>
        <taxon>Candidatus Yanofskyibacteriota</taxon>
    </lineage>
</organism>
<dbReference type="EMBL" id="PCXQ01000006">
    <property type="protein sequence ID" value="PJE50485.1"/>
    <property type="molecule type" value="Genomic_DNA"/>
</dbReference>
<dbReference type="InterPro" id="IPR036610">
    <property type="entry name" value="PEBP-like_sf"/>
</dbReference>
<dbReference type="CDD" id="cd00865">
    <property type="entry name" value="PEBP_bact_arch"/>
    <property type="match status" value="1"/>
</dbReference>
<name>A0A2J0Q6K4_9BACT</name>
<feature type="compositionally biased region" description="Polar residues" evidence="1">
    <location>
        <begin position="1"/>
        <end position="19"/>
    </location>
</feature>
<dbReference type="Proteomes" id="UP000228496">
    <property type="component" value="Unassembled WGS sequence"/>
</dbReference>
<gene>
    <name evidence="2" type="ORF">COV29_03700</name>
</gene>
<proteinExistence type="predicted"/>
<evidence type="ECO:0000256" key="1">
    <source>
        <dbReference type="SAM" id="MobiDB-lite"/>
    </source>
</evidence>
<comment type="caution">
    <text evidence="2">The sequence shown here is derived from an EMBL/GenBank/DDBJ whole genome shotgun (WGS) entry which is preliminary data.</text>
</comment>